<comment type="pathway">
    <text evidence="1">Amino-acid degradation; L-proline degradation into L-glutamate; L-glutamate from L-proline: step 1/2.</text>
</comment>
<dbReference type="PIRSF" id="PIRSF000196">
    <property type="entry name" value="Pro_dehydrog"/>
    <property type="match status" value="1"/>
</dbReference>
<dbReference type="InterPro" id="IPR002872">
    <property type="entry name" value="Proline_DH_dom"/>
</dbReference>
<comment type="cofactor">
    <cofactor evidence="10">
        <name>FAD</name>
        <dbReference type="ChEBI" id="CHEBI:57692"/>
    </cofactor>
    <text evidence="10">Binds 1 FAD per subunit.</text>
</comment>
<dbReference type="Pfam" id="PF01619">
    <property type="entry name" value="Pro_dh"/>
    <property type="match status" value="1"/>
</dbReference>
<keyword evidence="6" id="KW-0560">Oxidoreductase</keyword>
<gene>
    <name evidence="12" type="ORF">H8E29_07660</name>
</gene>
<feature type="binding site" evidence="10">
    <location>
        <position position="200"/>
    </location>
    <ligand>
        <name>FAD</name>
        <dbReference type="ChEBI" id="CHEBI:57692"/>
    </ligand>
</feature>
<evidence type="ECO:0000259" key="11">
    <source>
        <dbReference type="Pfam" id="PF01619"/>
    </source>
</evidence>
<evidence type="ECO:0000256" key="1">
    <source>
        <dbReference type="ARBA" id="ARBA00004739"/>
    </source>
</evidence>
<name>A0A8J6NK47_9CHLR</name>
<evidence type="ECO:0000313" key="13">
    <source>
        <dbReference type="Proteomes" id="UP000614469"/>
    </source>
</evidence>
<dbReference type="SUPFAM" id="SSF51730">
    <property type="entry name" value="FAD-linked oxidoreductase"/>
    <property type="match status" value="1"/>
</dbReference>
<feature type="binding site" evidence="10">
    <location>
        <begin position="186"/>
        <end position="188"/>
    </location>
    <ligand>
        <name>FAD</name>
        <dbReference type="ChEBI" id="CHEBI:57692"/>
    </ligand>
</feature>
<protein>
    <recommendedName>
        <fullName evidence="2">proline dehydrogenase</fullName>
        <ecNumber evidence="2">1.5.5.2</ecNumber>
    </recommendedName>
</protein>
<sequence length="321" mass="36407">MLRSFLIYLSQAGWAKQIVTGWSFAWNVASRFIAGESTESAIKVVRELNAKGINATLDHLGEHTATAEEAARSADEILGILDAIEEADVRAGVSIKLTQIGMGLDSSICRQNLQRILERAKEYKNFVRIDIEDTPYTDLTIDAYNRMLEAGFSTKIVGMAVQSYLYRAEEDTRKMLETGTRFRLIKGAYKEPPDKAYPKKADVDANFDLLTKILMDGALAAGSPKVSKDGRIPPIPAIATQDEKRIEFARQYAQKINLPKGAFEFQMLHGIRRDLQEQLATEGYQVRIYIPFGTEWYPYFMRRLAERPANLWFFISNFLKK</sequence>
<evidence type="ECO:0000256" key="8">
    <source>
        <dbReference type="ARBA" id="ARBA00048779"/>
    </source>
</evidence>
<feature type="binding site" evidence="9">
    <location>
        <position position="96"/>
    </location>
    <ligand>
        <name>substrate</name>
    </ligand>
</feature>
<evidence type="ECO:0000256" key="10">
    <source>
        <dbReference type="PIRSR" id="PIRSR000196-2"/>
    </source>
</evidence>
<dbReference type="PANTHER" id="PTHR13914">
    <property type="entry name" value="PROLINE OXIDASE"/>
    <property type="match status" value="1"/>
</dbReference>
<dbReference type="EMBL" id="JACNJN010000092">
    <property type="protein sequence ID" value="MBC8335122.1"/>
    <property type="molecule type" value="Genomic_DNA"/>
</dbReference>
<dbReference type="Gene3D" id="3.20.20.220">
    <property type="match status" value="1"/>
</dbReference>
<feature type="binding site" evidence="9">
    <location>
        <position position="302"/>
    </location>
    <ligand>
        <name>substrate</name>
    </ligand>
</feature>
<keyword evidence="4 10" id="KW-0547">Nucleotide-binding</keyword>
<comment type="catalytic activity">
    <reaction evidence="8">
        <text>L-proline + a quinone = (S)-1-pyrroline-5-carboxylate + a quinol + H(+)</text>
        <dbReference type="Rhea" id="RHEA:23784"/>
        <dbReference type="ChEBI" id="CHEBI:15378"/>
        <dbReference type="ChEBI" id="CHEBI:17388"/>
        <dbReference type="ChEBI" id="CHEBI:24646"/>
        <dbReference type="ChEBI" id="CHEBI:60039"/>
        <dbReference type="ChEBI" id="CHEBI:132124"/>
        <dbReference type="EC" id="1.5.5.2"/>
    </reaction>
</comment>
<keyword evidence="3" id="KW-0285">Flavoprotein</keyword>
<feature type="binding site" evidence="9">
    <location>
        <position position="303"/>
    </location>
    <ligand>
        <name>substrate</name>
    </ligand>
</feature>
<reference evidence="12 13" key="1">
    <citation type="submission" date="2020-08" db="EMBL/GenBank/DDBJ databases">
        <title>Bridging the membrane lipid divide: bacteria of the FCB group superphylum have the potential to synthesize archaeal ether lipids.</title>
        <authorList>
            <person name="Villanueva L."/>
            <person name="Von Meijenfeldt F.A.B."/>
            <person name="Westbye A.B."/>
            <person name="Yadav S."/>
            <person name="Hopmans E.C."/>
            <person name="Dutilh B.E."/>
            <person name="Sinninghe Damste J.S."/>
        </authorList>
    </citation>
    <scope>NUCLEOTIDE SEQUENCE [LARGE SCALE GENOMIC DNA]</scope>
    <source>
        <strain evidence="12">NIOZ-UU36</strain>
    </source>
</reference>
<dbReference type="AlphaFoldDB" id="A0A8J6NK47"/>
<dbReference type="EC" id="1.5.5.2" evidence="2"/>
<dbReference type="InterPro" id="IPR029041">
    <property type="entry name" value="FAD-linked_oxidoreductase-like"/>
</dbReference>
<dbReference type="GO" id="GO:0004657">
    <property type="term" value="F:proline dehydrogenase activity"/>
    <property type="evidence" value="ECO:0007669"/>
    <property type="project" value="UniProtKB-EC"/>
</dbReference>
<dbReference type="GO" id="GO:0000166">
    <property type="term" value="F:nucleotide binding"/>
    <property type="evidence" value="ECO:0007669"/>
    <property type="project" value="UniProtKB-KW"/>
</dbReference>
<accession>A0A8J6NK47</accession>
<evidence type="ECO:0000256" key="5">
    <source>
        <dbReference type="ARBA" id="ARBA00022827"/>
    </source>
</evidence>
<proteinExistence type="predicted"/>
<keyword evidence="7" id="KW-0642">Proline metabolism</keyword>
<evidence type="ECO:0000256" key="9">
    <source>
        <dbReference type="PIRSR" id="PIRSR000196-1"/>
    </source>
</evidence>
<feature type="binding site" evidence="10">
    <location>
        <position position="162"/>
    </location>
    <ligand>
        <name>FAD</name>
        <dbReference type="ChEBI" id="CHEBI:57692"/>
    </ligand>
</feature>
<dbReference type="InterPro" id="IPR015659">
    <property type="entry name" value="Proline_oxidase"/>
</dbReference>
<dbReference type="GO" id="GO:0010133">
    <property type="term" value="P:L-proline catabolic process to L-glutamate"/>
    <property type="evidence" value="ECO:0007669"/>
    <property type="project" value="UniProtKB-UniPathway"/>
</dbReference>
<dbReference type="Proteomes" id="UP000614469">
    <property type="component" value="Unassembled WGS sequence"/>
</dbReference>
<evidence type="ECO:0000256" key="7">
    <source>
        <dbReference type="ARBA" id="ARBA00023062"/>
    </source>
</evidence>
<feature type="domain" description="Proline dehydrogenase" evidence="11">
    <location>
        <begin position="41"/>
        <end position="311"/>
    </location>
</feature>
<dbReference type="InterPro" id="IPR008219">
    <property type="entry name" value="PRODH_bac_arc"/>
</dbReference>
<dbReference type="UniPathway" id="UPA00261">
    <property type="reaction ID" value="UER00373"/>
</dbReference>
<comment type="caution">
    <text evidence="12">The sequence shown here is derived from an EMBL/GenBank/DDBJ whole genome shotgun (WGS) entry which is preliminary data.</text>
</comment>
<organism evidence="12 13">
    <name type="scientific">Candidatus Desulfolinea nitratireducens</name>
    <dbReference type="NCBI Taxonomy" id="2841698"/>
    <lineage>
        <taxon>Bacteria</taxon>
        <taxon>Bacillati</taxon>
        <taxon>Chloroflexota</taxon>
        <taxon>Anaerolineae</taxon>
        <taxon>Anaerolineales</taxon>
        <taxon>Anaerolineales incertae sedis</taxon>
        <taxon>Candidatus Desulfolinea</taxon>
    </lineage>
</organism>
<evidence type="ECO:0000256" key="3">
    <source>
        <dbReference type="ARBA" id="ARBA00022630"/>
    </source>
</evidence>
<evidence type="ECO:0000313" key="12">
    <source>
        <dbReference type="EMBL" id="MBC8335122.1"/>
    </source>
</evidence>
<evidence type="ECO:0000256" key="4">
    <source>
        <dbReference type="ARBA" id="ARBA00022741"/>
    </source>
</evidence>
<keyword evidence="5 10" id="KW-0274">FAD</keyword>
<evidence type="ECO:0000256" key="2">
    <source>
        <dbReference type="ARBA" id="ARBA00012695"/>
    </source>
</evidence>
<dbReference type="PANTHER" id="PTHR13914:SF0">
    <property type="entry name" value="PROLINE DEHYDROGENASE 1, MITOCHONDRIAL"/>
    <property type="match status" value="1"/>
</dbReference>
<evidence type="ECO:0000256" key="6">
    <source>
        <dbReference type="ARBA" id="ARBA00023002"/>
    </source>
</evidence>